<sequence length="136" mass="14642">MTNQQKFSGTLHFALWTAQVLLAASMAWGGVMKLFYPAAQLSGMWPWTSAVSPALLNFTGIVDLLGAAGLILPALTRIQPKLTPFTACAVIMLMGCASIFHIMRNEASVIGANVFFALTAVFIAWGRFVKVPVLPK</sequence>
<name>A0A5R9KCR0_9BACT</name>
<proteinExistence type="predicted"/>
<gene>
    <name evidence="6" type="ORF">FEM55_16180</name>
</gene>
<dbReference type="GO" id="GO:0016020">
    <property type="term" value="C:membrane"/>
    <property type="evidence" value="ECO:0007669"/>
    <property type="project" value="UniProtKB-SubCell"/>
</dbReference>
<feature type="transmembrane region" description="Helical" evidence="5">
    <location>
        <begin position="82"/>
        <end position="103"/>
    </location>
</feature>
<evidence type="ECO:0000256" key="1">
    <source>
        <dbReference type="ARBA" id="ARBA00004141"/>
    </source>
</evidence>
<comment type="subcellular location">
    <subcellularLocation>
        <location evidence="1">Membrane</location>
        <topology evidence="1">Multi-pass membrane protein</topology>
    </subcellularLocation>
</comment>
<dbReference type="AlphaFoldDB" id="A0A5R9KCR0"/>
<reference evidence="6 7" key="1">
    <citation type="submission" date="2019-05" db="EMBL/GenBank/DDBJ databases">
        <authorList>
            <person name="Qu J.-H."/>
        </authorList>
    </citation>
    <scope>NUCLEOTIDE SEQUENCE [LARGE SCALE GENOMIC DNA]</scope>
    <source>
        <strain evidence="6 7">Z12</strain>
    </source>
</reference>
<keyword evidence="7" id="KW-1185">Reference proteome</keyword>
<dbReference type="Pfam" id="PF13564">
    <property type="entry name" value="DoxX_2"/>
    <property type="match status" value="1"/>
</dbReference>
<dbReference type="Proteomes" id="UP000309788">
    <property type="component" value="Unassembled WGS sequence"/>
</dbReference>
<keyword evidence="3 5" id="KW-1133">Transmembrane helix</keyword>
<keyword evidence="2 5" id="KW-0812">Transmembrane</keyword>
<evidence type="ECO:0000256" key="5">
    <source>
        <dbReference type="SAM" id="Phobius"/>
    </source>
</evidence>
<evidence type="ECO:0000313" key="6">
    <source>
        <dbReference type="EMBL" id="TLU92497.1"/>
    </source>
</evidence>
<comment type="caution">
    <text evidence="6">The sequence shown here is derived from an EMBL/GenBank/DDBJ whole genome shotgun (WGS) entry which is preliminary data.</text>
</comment>
<organism evidence="6 7">
    <name type="scientific">Dyadobacter sediminis</name>
    <dbReference type="NCBI Taxonomy" id="1493691"/>
    <lineage>
        <taxon>Bacteria</taxon>
        <taxon>Pseudomonadati</taxon>
        <taxon>Bacteroidota</taxon>
        <taxon>Cytophagia</taxon>
        <taxon>Cytophagales</taxon>
        <taxon>Spirosomataceae</taxon>
        <taxon>Dyadobacter</taxon>
    </lineage>
</organism>
<feature type="transmembrane region" description="Helical" evidence="5">
    <location>
        <begin position="53"/>
        <end position="75"/>
    </location>
</feature>
<dbReference type="EMBL" id="VCEI01000025">
    <property type="protein sequence ID" value="TLU92497.1"/>
    <property type="molecule type" value="Genomic_DNA"/>
</dbReference>
<evidence type="ECO:0000256" key="2">
    <source>
        <dbReference type="ARBA" id="ARBA00022692"/>
    </source>
</evidence>
<dbReference type="OrthoDB" id="3385086at2"/>
<dbReference type="InterPro" id="IPR032808">
    <property type="entry name" value="DoxX"/>
</dbReference>
<evidence type="ECO:0000256" key="3">
    <source>
        <dbReference type="ARBA" id="ARBA00022989"/>
    </source>
</evidence>
<feature type="transmembrane region" description="Helical" evidence="5">
    <location>
        <begin position="109"/>
        <end position="129"/>
    </location>
</feature>
<evidence type="ECO:0000256" key="4">
    <source>
        <dbReference type="ARBA" id="ARBA00023136"/>
    </source>
</evidence>
<accession>A0A5R9KCR0</accession>
<protein>
    <submittedName>
        <fullName evidence="6">DoxX family protein</fullName>
    </submittedName>
</protein>
<evidence type="ECO:0000313" key="7">
    <source>
        <dbReference type="Proteomes" id="UP000309788"/>
    </source>
</evidence>
<keyword evidence="4 5" id="KW-0472">Membrane</keyword>